<evidence type="ECO:0000313" key="9">
    <source>
        <dbReference type="EMBL" id="AKX60383.1"/>
    </source>
</evidence>
<evidence type="ECO:0000256" key="6">
    <source>
        <dbReference type="ARBA" id="ARBA00023136"/>
    </source>
</evidence>
<keyword evidence="3" id="KW-1134">Transmembrane beta strand</keyword>
<dbReference type="PATRIC" id="fig|1698449.3.peg.2195"/>
<protein>
    <submittedName>
        <fullName evidence="9">Long-chain fatty acid transport protein</fullName>
    </submittedName>
</protein>
<evidence type="ECO:0000256" key="7">
    <source>
        <dbReference type="ARBA" id="ARBA00023237"/>
    </source>
</evidence>
<dbReference type="EMBL" id="CP012365">
    <property type="protein sequence ID" value="AKX60383.1"/>
    <property type="molecule type" value="Genomic_DNA"/>
</dbReference>
<feature type="signal peptide" evidence="8">
    <location>
        <begin position="1"/>
        <end position="23"/>
    </location>
</feature>
<dbReference type="SUPFAM" id="SSF56935">
    <property type="entry name" value="Porins"/>
    <property type="match status" value="1"/>
</dbReference>
<dbReference type="Proteomes" id="UP000063953">
    <property type="component" value="Chromosome"/>
</dbReference>
<evidence type="ECO:0000313" key="10">
    <source>
        <dbReference type="Proteomes" id="UP000063953"/>
    </source>
</evidence>
<dbReference type="PANTHER" id="PTHR35093:SF8">
    <property type="entry name" value="OUTER MEMBRANE PROTEIN NMB0088-RELATED"/>
    <property type="match status" value="1"/>
</dbReference>
<name>A0A0K1XGS8_9GAMM</name>
<dbReference type="Gene3D" id="2.40.160.60">
    <property type="entry name" value="Outer membrane protein transport protein (OMPP1/FadL/TodX)"/>
    <property type="match status" value="1"/>
</dbReference>
<organism evidence="9 10">
    <name type="scientific">Thiopseudomonas alkaliphila</name>
    <dbReference type="NCBI Taxonomy" id="1697053"/>
    <lineage>
        <taxon>Bacteria</taxon>
        <taxon>Pseudomonadati</taxon>
        <taxon>Pseudomonadota</taxon>
        <taxon>Gammaproteobacteria</taxon>
        <taxon>Pseudomonadales</taxon>
        <taxon>Pseudomonadaceae</taxon>
        <taxon>Thiopseudomonas</taxon>
    </lineage>
</organism>
<keyword evidence="7" id="KW-0998">Cell outer membrane</keyword>
<dbReference type="STRING" id="1697053.AKN87_01235"/>
<feature type="chain" id="PRO_5005472221" evidence="8">
    <location>
        <begin position="24"/>
        <end position="445"/>
    </location>
</feature>
<proteinExistence type="inferred from homology"/>
<evidence type="ECO:0000256" key="2">
    <source>
        <dbReference type="ARBA" id="ARBA00008163"/>
    </source>
</evidence>
<dbReference type="GO" id="GO:0015483">
    <property type="term" value="F:long-chain fatty acid transporting porin activity"/>
    <property type="evidence" value="ECO:0007669"/>
    <property type="project" value="TreeGrafter"/>
</dbReference>
<sequence length="445" mass="48389">MRIPFLRTTLAISLAAASTYTLANGLAINEQSASGAGTAYAGRASSALDASTIYGNPAGLSKLKGTQVSGGMAAVHANVDIKQTGGTARGSNKGDMVPFAAVPFGYFATEIDENWAFGLGVYVPFGVISDYEKGFAGRSQGLYSEVRVITMQPTISYKFNDRIAVGFGPTINRIDGELTRNVNFDNVATAAQLSGLPFRPDLPEGKSKVKGDDMGYGYNLGVMIDLSDRTTWGLTYHSKVKYKLKGDITISGVKQDPRYPLLPLPENGKFKGSLDFTTPESIDTSVTHKLNDQWTVHAGATWTRWSRLENIEPISKYGEVDTSSSKEELKWADTWSFSAGAEYQLNPTVALRAGLAWDESPTNNKYRNVRIPVSDRMIFGMGVGWKATDNLTVDAAYAYIKEREGKVNREETFLSANGKPSTHQSYSAKYKNSAHGLTASATYRF</sequence>
<evidence type="ECO:0000256" key="8">
    <source>
        <dbReference type="SAM" id="SignalP"/>
    </source>
</evidence>
<accession>A0A0K1XGS8</accession>
<evidence type="ECO:0000256" key="5">
    <source>
        <dbReference type="ARBA" id="ARBA00022729"/>
    </source>
</evidence>
<keyword evidence="6" id="KW-0472">Membrane</keyword>
<dbReference type="AlphaFoldDB" id="A0A0K1XGS8"/>
<dbReference type="InterPro" id="IPR005017">
    <property type="entry name" value="OMPP1/FadL/TodX"/>
</dbReference>
<evidence type="ECO:0000256" key="3">
    <source>
        <dbReference type="ARBA" id="ARBA00022452"/>
    </source>
</evidence>
<reference evidence="9 10" key="1">
    <citation type="journal article" date="2015" name="Genome Announc.">
        <title>Genome Sequences of Oblitimonas alkaliphila gen. nov. sp. nov. (Proposed), a Novel Bacterium of the Pseudomonadaceae Family.</title>
        <authorList>
            <person name="Lauer A.C."/>
            <person name="Nicholson A.C."/>
            <person name="Humrighouse B.W."/>
            <person name="Emery B."/>
            <person name="Drobish A."/>
            <person name="Juieng P."/>
            <person name="Loparev V."/>
            <person name="McQuiston J.R."/>
        </authorList>
    </citation>
    <scope>NUCLEOTIDE SEQUENCE [LARGE SCALE GENOMIC DNA]</scope>
    <source>
        <strain evidence="9 10">E5571</strain>
    </source>
</reference>
<keyword evidence="5 8" id="KW-0732">Signal</keyword>
<dbReference type="RefSeq" id="WP_053101683.1">
    <property type="nucleotide sequence ID" value="NZ_CP012365.1"/>
</dbReference>
<gene>
    <name evidence="9" type="ORF">AKN88_10900</name>
</gene>
<comment type="subcellular location">
    <subcellularLocation>
        <location evidence="1">Cell outer membrane</location>
        <topology evidence="1">Multi-pass membrane protein</topology>
    </subcellularLocation>
</comment>
<dbReference type="Pfam" id="PF03349">
    <property type="entry name" value="Toluene_X"/>
    <property type="match status" value="1"/>
</dbReference>
<evidence type="ECO:0000256" key="1">
    <source>
        <dbReference type="ARBA" id="ARBA00004571"/>
    </source>
</evidence>
<evidence type="ECO:0000256" key="4">
    <source>
        <dbReference type="ARBA" id="ARBA00022692"/>
    </source>
</evidence>
<keyword evidence="4" id="KW-0812">Transmembrane</keyword>
<keyword evidence="10" id="KW-1185">Reference proteome</keyword>
<dbReference type="PANTHER" id="PTHR35093">
    <property type="entry name" value="OUTER MEMBRANE PROTEIN NMB0088-RELATED"/>
    <property type="match status" value="1"/>
</dbReference>
<comment type="similarity">
    <text evidence="2">Belongs to the OmpP1/FadL family.</text>
</comment>
<dbReference type="GO" id="GO:0009279">
    <property type="term" value="C:cell outer membrane"/>
    <property type="evidence" value="ECO:0007669"/>
    <property type="project" value="UniProtKB-SubCell"/>
</dbReference>